<proteinExistence type="predicted"/>
<organism evidence="1 2">
    <name type="scientific">Vitis vinifera</name>
    <name type="common">Grape</name>
    <dbReference type="NCBI Taxonomy" id="29760"/>
    <lineage>
        <taxon>Eukaryota</taxon>
        <taxon>Viridiplantae</taxon>
        <taxon>Streptophyta</taxon>
        <taxon>Embryophyta</taxon>
        <taxon>Tracheophyta</taxon>
        <taxon>Spermatophyta</taxon>
        <taxon>Magnoliopsida</taxon>
        <taxon>eudicotyledons</taxon>
        <taxon>Gunneridae</taxon>
        <taxon>Pentapetalae</taxon>
        <taxon>rosids</taxon>
        <taxon>Vitales</taxon>
        <taxon>Vitaceae</taxon>
        <taxon>Viteae</taxon>
        <taxon>Vitis</taxon>
    </lineage>
</organism>
<dbReference type="PANTHER" id="PTHR42678:SF25">
    <property type="entry name" value="AMIDASE C869.01"/>
    <property type="match status" value="1"/>
</dbReference>
<dbReference type="InterPro" id="IPR036928">
    <property type="entry name" value="AS_sf"/>
</dbReference>
<accession>A0A438DT02</accession>
<dbReference type="Proteomes" id="UP000288805">
    <property type="component" value="Unassembled WGS sequence"/>
</dbReference>
<gene>
    <name evidence="1" type="ORF">CK203_075520</name>
</gene>
<sequence>MKLDATVTLGSGMATVLAIGGYPGVSVPAGYDGDGMPFGICFED</sequence>
<dbReference type="AlphaFoldDB" id="A0A438DT02"/>
<evidence type="ECO:0000313" key="1">
    <source>
        <dbReference type="EMBL" id="RVW38601.1"/>
    </source>
</evidence>
<dbReference type="PANTHER" id="PTHR42678">
    <property type="entry name" value="AMIDASE"/>
    <property type="match status" value="1"/>
</dbReference>
<name>A0A438DT02_VITVI</name>
<protein>
    <submittedName>
        <fullName evidence="1">Uncharacterized protein</fullName>
    </submittedName>
</protein>
<comment type="caution">
    <text evidence="1">The sequence shown here is derived from an EMBL/GenBank/DDBJ whole genome shotgun (WGS) entry which is preliminary data.</text>
</comment>
<dbReference type="EMBL" id="QGNW01001504">
    <property type="protein sequence ID" value="RVW38601.1"/>
    <property type="molecule type" value="Genomic_DNA"/>
</dbReference>
<evidence type="ECO:0000313" key="2">
    <source>
        <dbReference type="Proteomes" id="UP000288805"/>
    </source>
</evidence>
<reference evidence="1 2" key="1">
    <citation type="journal article" date="2018" name="PLoS Genet.">
        <title>Population sequencing reveals clonal diversity and ancestral inbreeding in the grapevine cultivar Chardonnay.</title>
        <authorList>
            <person name="Roach M.J."/>
            <person name="Johnson D.L."/>
            <person name="Bohlmann J."/>
            <person name="van Vuuren H.J."/>
            <person name="Jones S.J."/>
            <person name="Pretorius I.S."/>
            <person name="Schmidt S.A."/>
            <person name="Borneman A.R."/>
        </authorList>
    </citation>
    <scope>NUCLEOTIDE SEQUENCE [LARGE SCALE GENOMIC DNA]</scope>
    <source>
        <strain evidence="2">cv. Chardonnay</strain>
        <tissue evidence="1">Leaf</tissue>
    </source>
</reference>
<dbReference type="Gene3D" id="3.90.1300.10">
    <property type="entry name" value="Amidase signature (AS) domain"/>
    <property type="match status" value="1"/>
</dbReference>
<dbReference type="SUPFAM" id="SSF75304">
    <property type="entry name" value="Amidase signature (AS) enzymes"/>
    <property type="match status" value="1"/>
</dbReference>